<accession>A0A437L1A9</accession>
<dbReference type="GO" id="GO:0009898">
    <property type="term" value="C:cytoplasmic side of plasma membrane"/>
    <property type="evidence" value="ECO:0007669"/>
    <property type="project" value="TreeGrafter"/>
</dbReference>
<evidence type="ECO:0000256" key="2">
    <source>
        <dbReference type="ARBA" id="ARBA00009986"/>
    </source>
</evidence>
<comment type="pathway">
    <text evidence="1">Amino-acid degradation; L-proline degradation into L-glutamate; L-glutamate from L-proline: step 2/2.</text>
</comment>
<dbReference type="Pfam" id="PF00171">
    <property type="entry name" value="Aldedh"/>
    <property type="match status" value="1"/>
</dbReference>
<dbReference type="GO" id="GO:0003842">
    <property type="term" value="F:L-glutamate gamma-semialdehyde dehydrogenase activity"/>
    <property type="evidence" value="ECO:0007669"/>
    <property type="project" value="UniProtKB-EC"/>
</dbReference>
<dbReference type="GO" id="GO:0010133">
    <property type="term" value="P:L-proline catabolic process to L-glutamate"/>
    <property type="evidence" value="ECO:0007669"/>
    <property type="project" value="UniProtKB-UniPathway"/>
</dbReference>
<dbReference type="PANTHER" id="PTHR42862">
    <property type="entry name" value="DELTA-1-PYRROLINE-5-CARBOXYLATE DEHYDROGENASE 1, ISOFORM A-RELATED"/>
    <property type="match status" value="1"/>
</dbReference>
<dbReference type="PROSITE" id="PS00687">
    <property type="entry name" value="ALDEHYDE_DEHYDR_GLU"/>
    <property type="match status" value="1"/>
</dbReference>
<dbReference type="GO" id="GO:0004657">
    <property type="term" value="F:proline dehydrogenase activity"/>
    <property type="evidence" value="ECO:0007669"/>
    <property type="project" value="UniProtKB-ARBA"/>
</dbReference>
<comment type="caution">
    <text evidence="12">The sequence shown here is derived from an EMBL/GenBank/DDBJ whole genome shotgun (WGS) entry which is preliminary data.</text>
</comment>
<dbReference type="OrthoDB" id="9762913at2"/>
<dbReference type="RefSeq" id="WP_128193858.1">
    <property type="nucleotide sequence ID" value="NZ_SACJ01000002.1"/>
</dbReference>
<evidence type="ECO:0000259" key="11">
    <source>
        <dbReference type="Pfam" id="PF00171"/>
    </source>
</evidence>
<proteinExistence type="inferred from homology"/>
<dbReference type="InterPro" id="IPR016160">
    <property type="entry name" value="Ald_DH_CS_CYS"/>
</dbReference>
<evidence type="ECO:0000256" key="4">
    <source>
        <dbReference type="ARBA" id="ARBA00023002"/>
    </source>
</evidence>
<dbReference type="InterPro" id="IPR016161">
    <property type="entry name" value="Ald_DH/histidinol_DH"/>
</dbReference>
<dbReference type="InterPro" id="IPR016163">
    <property type="entry name" value="Ald_DH_C"/>
</dbReference>
<keyword evidence="5" id="KW-0520">NAD</keyword>
<protein>
    <recommendedName>
        <fullName evidence="7">L-glutamate gamma-semialdehyde dehydrogenase</fullName>
        <ecNumber evidence="3">1.2.1.88</ecNumber>
    </recommendedName>
    <alternativeName>
        <fullName evidence="7">L-glutamate gamma-semialdehyde dehydrogenase</fullName>
    </alternativeName>
</protein>
<evidence type="ECO:0000256" key="9">
    <source>
        <dbReference type="PROSITE-ProRule" id="PRU10007"/>
    </source>
</evidence>
<dbReference type="SUPFAM" id="SSF53720">
    <property type="entry name" value="ALDH-like"/>
    <property type="match status" value="1"/>
</dbReference>
<evidence type="ECO:0000256" key="10">
    <source>
        <dbReference type="RuleBase" id="RU003345"/>
    </source>
</evidence>
<dbReference type="Gene3D" id="3.40.605.10">
    <property type="entry name" value="Aldehyde Dehydrogenase, Chain A, domain 1"/>
    <property type="match status" value="1"/>
</dbReference>
<feature type="domain" description="Aldehyde dehydrogenase" evidence="11">
    <location>
        <begin position="59"/>
        <end position="514"/>
    </location>
</feature>
<organism evidence="12 13">
    <name type="scientific">Flavobacterium sufflavum</name>
    <dbReference type="NCBI Taxonomy" id="1921138"/>
    <lineage>
        <taxon>Bacteria</taxon>
        <taxon>Pseudomonadati</taxon>
        <taxon>Bacteroidota</taxon>
        <taxon>Flavobacteriia</taxon>
        <taxon>Flavobacteriales</taxon>
        <taxon>Flavobacteriaceae</taxon>
        <taxon>Flavobacterium</taxon>
    </lineage>
</organism>
<dbReference type="Proteomes" id="UP000285211">
    <property type="component" value="Unassembled WGS sequence"/>
</dbReference>
<dbReference type="InterPro" id="IPR015590">
    <property type="entry name" value="Aldehyde_DH_dom"/>
</dbReference>
<evidence type="ECO:0000313" key="13">
    <source>
        <dbReference type="Proteomes" id="UP000285211"/>
    </source>
</evidence>
<comment type="similarity">
    <text evidence="2 10">Belongs to the aldehyde dehydrogenase family.</text>
</comment>
<dbReference type="InterPro" id="IPR016162">
    <property type="entry name" value="Ald_DH_N"/>
</dbReference>
<keyword evidence="13" id="KW-1185">Reference proteome</keyword>
<keyword evidence="4 10" id="KW-0560">Oxidoreductase</keyword>
<dbReference type="Gene3D" id="3.40.309.10">
    <property type="entry name" value="Aldehyde Dehydrogenase, Chain A, domain 2"/>
    <property type="match status" value="1"/>
</dbReference>
<evidence type="ECO:0000313" key="12">
    <source>
        <dbReference type="EMBL" id="RVT78657.1"/>
    </source>
</evidence>
<feature type="active site" evidence="9">
    <location>
        <position position="293"/>
    </location>
</feature>
<comment type="catalytic activity">
    <reaction evidence="8">
        <text>L-glutamate 5-semialdehyde + NAD(+) + H2O = L-glutamate + NADH + 2 H(+)</text>
        <dbReference type="Rhea" id="RHEA:30235"/>
        <dbReference type="ChEBI" id="CHEBI:15377"/>
        <dbReference type="ChEBI" id="CHEBI:15378"/>
        <dbReference type="ChEBI" id="CHEBI:29985"/>
        <dbReference type="ChEBI" id="CHEBI:57540"/>
        <dbReference type="ChEBI" id="CHEBI:57945"/>
        <dbReference type="ChEBI" id="CHEBI:58066"/>
        <dbReference type="EC" id="1.2.1.88"/>
    </reaction>
</comment>
<evidence type="ECO:0000256" key="5">
    <source>
        <dbReference type="ARBA" id="ARBA00023027"/>
    </source>
</evidence>
<evidence type="ECO:0000256" key="7">
    <source>
        <dbReference type="ARBA" id="ARBA00032259"/>
    </source>
</evidence>
<sequence>MLKGFFKVPKAINEPVKSYAPNSPEKEAVLAAYKKMWNTQIDVPLYIGSEEIRTGNTKNITPPHDHKHIVGSYHLAEKKHVESAIANALESKAAWANMAWEQRAAIFLKAAELIAGPYRARINAATMIGQSKNIHQAEIDASCELIDFLRFNVEFMTQIYADQPTSDSAIWNRLEYRPLEGFIYAITPFNFTAIAANLPASAAMMGNVVIWKPSDSQVFSAKIIIEIFKEAGLPNGVINVVFGDAAMITDTILASRDFAGLHYTGSTFVFKDLWAKIGSNIHHYKTYPRIVGETGGKDFVMVHPSANVKQAVTGIVRGAFEFQGQKCSAASRVYIPKSLWPAIKEQLTIDIQSMKMGSPEDFSNFITAVIHEGSFDKLAGYIDRAKKDTDAEIIIGGNYDKSVGYFIEPTVILTTNPKYVTMETELFGPVLTIYVYEDSKWIETLELIDQTSEYALTGAIFSQNRYAIEEATVKLQNAAGNLYINDKPTGAVVGQQPFGGARASGTNDKAGSAMNLLRWVSPRTIKEVFVSPENYRYPFLGE</sequence>
<evidence type="ECO:0000256" key="1">
    <source>
        <dbReference type="ARBA" id="ARBA00004786"/>
    </source>
</evidence>
<name>A0A437L1A9_9FLAO</name>
<evidence type="ECO:0000256" key="6">
    <source>
        <dbReference type="ARBA" id="ARBA00023062"/>
    </source>
</evidence>
<reference evidence="12 13" key="1">
    <citation type="submission" date="2019-01" db="EMBL/GenBank/DDBJ databases">
        <authorList>
            <person name="Chen W.-M."/>
        </authorList>
    </citation>
    <scope>NUCLEOTIDE SEQUENCE [LARGE SCALE GENOMIC DNA]</scope>
    <source>
        <strain evidence="12 13">BBQ-12</strain>
    </source>
</reference>
<dbReference type="EC" id="1.2.1.88" evidence="3"/>
<dbReference type="PROSITE" id="PS00070">
    <property type="entry name" value="ALDEHYDE_DEHYDR_CYS"/>
    <property type="match status" value="1"/>
</dbReference>
<dbReference type="FunFam" id="3.40.309.10:FF:000005">
    <property type="entry name" value="1-pyrroline-5-carboxylate dehydrogenase 1"/>
    <property type="match status" value="1"/>
</dbReference>
<dbReference type="AlphaFoldDB" id="A0A437L1A9"/>
<evidence type="ECO:0000256" key="8">
    <source>
        <dbReference type="ARBA" id="ARBA00048142"/>
    </source>
</evidence>
<dbReference type="InterPro" id="IPR005931">
    <property type="entry name" value="P5CDH/ALDH4A1"/>
</dbReference>
<dbReference type="InterPro" id="IPR029510">
    <property type="entry name" value="Ald_DH_CS_GLU"/>
</dbReference>
<evidence type="ECO:0000256" key="3">
    <source>
        <dbReference type="ARBA" id="ARBA00012884"/>
    </source>
</evidence>
<gene>
    <name evidence="12" type="primary">pruA</name>
    <name evidence="12" type="ORF">EOD40_05330</name>
</gene>
<dbReference type="EMBL" id="SACJ01000002">
    <property type="protein sequence ID" value="RVT78657.1"/>
    <property type="molecule type" value="Genomic_DNA"/>
</dbReference>
<dbReference type="NCBIfam" id="TIGR01236">
    <property type="entry name" value="D1pyr5carbox1"/>
    <property type="match status" value="1"/>
</dbReference>
<dbReference type="FunFam" id="3.40.605.10:FF:000006">
    <property type="entry name" value="1-pyrroline-5-carboxylate dehydrogenase"/>
    <property type="match status" value="1"/>
</dbReference>
<dbReference type="InterPro" id="IPR050485">
    <property type="entry name" value="Proline_metab_enzyme"/>
</dbReference>
<keyword evidence="6" id="KW-0642">Proline metabolism</keyword>
<dbReference type="PANTHER" id="PTHR42862:SF1">
    <property type="entry name" value="DELTA-1-PYRROLINE-5-CARBOXYLATE DEHYDROGENASE 2, ISOFORM A-RELATED"/>
    <property type="match status" value="1"/>
</dbReference>
<dbReference type="UniPathway" id="UPA00261">
    <property type="reaction ID" value="UER00374"/>
</dbReference>
<dbReference type="CDD" id="cd07123">
    <property type="entry name" value="ALDH_F4-17_P5CDH"/>
    <property type="match status" value="1"/>
</dbReference>